<keyword evidence="4" id="KW-0862">Zinc</keyword>
<dbReference type="InterPro" id="IPR013149">
    <property type="entry name" value="ADH-like_C"/>
</dbReference>
<reference evidence="8" key="1">
    <citation type="submission" date="2015-07" db="EMBL/GenBank/DDBJ databases">
        <authorList>
            <person name="Teixeira M.M."/>
            <person name="Souza R.C."/>
            <person name="Almeida L.G."/>
            <person name="Vicente V.A."/>
            <person name="de Hoog S."/>
            <person name="Bocca A.L."/>
            <person name="de Almeida S.R."/>
            <person name="Vasconcelos A.T."/>
            <person name="Felipe M.S."/>
        </authorList>
    </citation>
    <scope>NUCLEOTIDE SEQUENCE [LARGE SCALE GENOMIC DNA]</scope>
    <source>
        <strain evidence="8">KSF</strain>
    </source>
</reference>
<dbReference type="PANTHER" id="PTHR43161:SF23">
    <property type="entry name" value="(R,R)-BUTANEDIOL DEHYDROGENASE-RELATED"/>
    <property type="match status" value="1"/>
</dbReference>
<dbReference type="eggNOG" id="KOG0024">
    <property type="taxonomic scope" value="Eukaryota"/>
</dbReference>
<evidence type="ECO:0000256" key="5">
    <source>
        <dbReference type="ARBA" id="ARBA00023002"/>
    </source>
</evidence>
<dbReference type="Gene3D" id="3.40.50.720">
    <property type="entry name" value="NAD(P)-binding Rossmann-like Domain"/>
    <property type="match status" value="1"/>
</dbReference>
<sequence>MKAARFHGRRDLRVDEVEPPQIRDGQALIEIEWCGICGSDLHEYLVGPRVIPTKERPHPLTGAVLPVTMGHEFCGRVSKVAPNGNLRVGQPVMVDPRVFCSKCHACNSSDTNICEGWGFLGYNSNDGGGYSEYVAVNEELCHVLPDSVPLSEAALIEPLTVAMHAVRKSGFDDYRGKNILVLGGGPVGLAVIFVLKASGVGNIIVSEPTVKRQEQTANFVDVVLNPKEVKIGDRCRELTDGKGVDIVFDCAGIMPGLMDGMDALRRGGTYVNVAGWETECIVPMQHFMRKELIFRASMSYTESDFKRTVDDYVAGKFKGFEKLVTARIALDDVVQKGFEELINHKDDHVKIMVTPKRELLVG</sequence>
<keyword evidence="8" id="KW-1185">Reference proteome</keyword>
<comment type="caution">
    <text evidence="7">The sequence shown here is derived from an EMBL/GenBank/DDBJ whole genome shotgun (WGS) entry which is preliminary data.</text>
</comment>
<dbReference type="EMBL" id="LGRB01000020">
    <property type="protein sequence ID" value="OCT44284.1"/>
    <property type="molecule type" value="Genomic_DNA"/>
</dbReference>
<dbReference type="GO" id="GO:0046872">
    <property type="term" value="F:metal ion binding"/>
    <property type="evidence" value="ECO:0007669"/>
    <property type="project" value="UniProtKB-KW"/>
</dbReference>
<proteinExistence type="inferred from homology"/>
<dbReference type="Gene3D" id="3.90.180.10">
    <property type="entry name" value="Medium-chain alcohol dehydrogenases, catalytic domain"/>
    <property type="match status" value="1"/>
</dbReference>
<comment type="similarity">
    <text evidence="2">Belongs to the zinc-containing alcohol dehydrogenase family.</text>
</comment>
<dbReference type="SUPFAM" id="SSF50129">
    <property type="entry name" value="GroES-like"/>
    <property type="match status" value="1"/>
</dbReference>
<dbReference type="SUPFAM" id="SSF51735">
    <property type="entry name" value="NAD(P)-binding Rossmann-fold domains"/>
    <property type="match status" value="1"/>
</dbReference>
<dbReference type="GO" id="GO:0005737">
    <property type="term" value="C:cytoplasm"/>
    <property type="evidence" value="ECO:0007669"/>
    <property type="project" value="TreeGrafter"/>
</dbReference>
<evidence type="ECO:0000313" key="8">
    <source>
        <dbReference type="Proteomes" id="UP000094526"/>
    </source>
</evidence>
<dbReference type="AlphaFoldDB" id="A0A1C1C6X4"/>
<protein>
    <submittedName>
        <fullName evidence="7">(R,R)-butanediol dehydrogenase</fullName>
    </submittedName>
</protein>
<dbReference type="InterPro" id="IPR020843">
    <property type="entry name" value="ER"/>
</dbReference>
<name>A0A1C1C6X4_9EURO</name>
<dbReference type="GO" id="GO:0034079">
    <property type="term" value="P:butanediol biosynthetic process"/>
    <property type="evidence" value="ECO:0007669"/>
    <property type="project" value="TreeGrafter"/>
</dbReference>
<evidence type="ECO:0000259" key="6">
    <source>
        <dbReference type="SMART" id="SM00829"/>
    </source>
</evidence>
<accession>A0A1C1C6X4</accession>
<gene>
    <name evidence="7" type="primary">BDH1</name>
    <name evidence="7" type="ORF">CLCR_11209</name>
</gene>
<dbReference type="GO" id="GO:0000721">
    <property type="term" value="F:(R,R)-butanediol dehydrogenase activity"/>
    <property type="evidence" value="ECO:0007669"/>
    <property type="project" value="TreeGrafter"/>
</dbReference>
<keyword evidence="5" id="KW-0560">Oxidoreductase</keyword>
<dbReference type="SMART" id="SM00829">
    <property type="entry name" value="PKS_ER"/>
    <property type="match status" value="1"/>
</dbReference>
<dbReference type="VEuPathDB" id="FungiDB:CLCR_11209"/>
<evidence type="ECO:0000256" key="1">
    <source>
        <dbReference type="ARBA" id="ARBA00001947"/>
    </source>
</evidence>
<evidence type="ECO:0000256" key="4">
    <source>
        <dbReference type="ARBA" id="ARBA00022833"/>
    </source>
</evidence>
<keyword evidence="3" id="KW-0479">Metal-binding</keyword>
<dbReference type="CDD" id="cd08233">
    <property type="entry name" value="butanediol_DH_like"/>
    <property type="match status" value="1"/>
</dbReference>
<dbReference type="STRING" id="86049.A0A1C1C6X4"/>
<dbReference type="PANTHER" id="PTHR43161">
    <property type="entry name" value="SORBITOL DEHYDROGENASE"/>
    <property type="match status" value="1"/>
</dbReference>
<evidence type="ECO:0000313" key="7">
    <source>
        <dbReference type="EMBL" id="OCT44284.1"/>
    </source>
</evidence>
<dbReference type="InterPro" id="IPR013154">
    <property type="entry name" value="ADH-like_N"/>
</dbReference>
<comment type="cofactor">
    <cofactor evidence="1">
        <name>Zn(2+)</name>
        <dbReference type="ChEBI" id="CHEBI:29105"/>
    </cofactor>
</comment>
<organism evidence="7 8">
    <name type="scientific">Cladophialophora carrionii</name>
    <dbReference type="NCBI Taxonomy" id="86049"/>
    <lineage>
        <taxon>Eukaryota</taxon>
        <taxon>Fungi</taxon>
        <taxon>Dikarya</taxon>
        <taxon>Ascomycota</taxon>
        <taxon>Pezizomycotina</taxon>
        <taxon>Eurotiomycetes</taxon>
        <taxon>Chaetothyriomycetidae</taxon>
        <taxon>Chaetothyriales</taxon>
        <taxon>Herpotrichiellaceae</taxon>
        <taxon>Cladophialophora</taxon>
    </lineage>
</organism>
<dbReference type="InterPro" id="IPR036291">
    <property type="entry name" value="NAD(P)-bd_dom_sf"/>
</dbReference>
<dbReference type="VEuPathDB" id="FungiDB:G647_06980"/>
<dbReference type="Proteomes" id="UP000094526">
    <property type="component" value="Unassembled WGS sequence"/>
</dbReference>
<evidence type="ECO:0000256" key="2">
    <source>
        <dbReference type="ARBA" id="ARBA00008072"/>
    </source>
</evidence>
<dbReference type="OrthoDB" id="3941538at2759"/>
<dbReference type="Pfam" id="PF00107">
    <property type="entry name" value="ADH_zinc_N"/>
    <property type="match status" value="1"/>
</dbReference>
<dbReference type="Pfam" id="PF08240">
    <property type="entry name" value="ADH_N"/>
    <property type="match status" value="1"/>
</dbReference>
<feature type="domain" description="Enoyl reductase (ER)" evidence="6">
    <location>
        <begin position="8"/>
        <end position="353"/>
    </location>
</feature>
<dbReference type="InterPro" id="IPR011032">
    <property type="entry name" value="GroES-like_sf"/>
</dbReference>
<evidence type="ECO:0000256" key="3">
    <source>
        <dbReference type="ARBA" id="ARBA00022723"/>
    </source>
</evidence>